<evidence type="ECO:0000256" key="2">
    <source>
        <dbReference type="SAM" id="Phobius"/>
    </source>
</evidence>
<evidence type="ECO:0000313" key="3">
    <source>
        <dbReference type="EMBL" id="KZV24787.1"/>
    </source>
</evidence>
<gene>
    <name evidence="3" type="ORF">F511_34760</name>
</gene>
<feature type="transmembrane region" description="Helical" evidence="2">
    <location>
        <begin position="115"/>
        <end position="138"/>
    </location>
</feature>
<keyword evidence="2" id="KW-0472">Membrane</keyword>
<dbReference type="Proteomes" id="UP000250235">
    <property type="component" value="Unassembled WGS sequence"/>
</dbReference>
<feature type="transmembrane region" description="Helical" evidence="2">
    <location>
        <begin position="16"/>
        <end position="36"/>
    </location>
</feature>
<organism evidence="3 4">
    <name type="scientific">Dorcoceras hygrometricum</name>
    <dbReference type="NCBI Taxonomy" id="472368"/>
    <lineage>
        <taxon>Eukaryota</taxon>
        <taxon>Viridiplantae</taxon>
        <taxon>Streptophyta</taxon>
        <taxon>Embryophyta</taxon>
        <taxon>Tracheophyta</taxon>
        <taxon>Spermatophyta</taxon>
        <taxon>Magnoliopsida</taxon>
        <taxon>eudicotyledons</taxon>
        <taxon>Gunneridae</taxon>
        <taxon>Pentapetalae</taxon>
        <taxon>asterids</taxon>
        <taxon>lamiids</taxon>
        <taxon>Lamiales</taxon>
        <taxon>Gesneriaceae</taxon>
        <taxon>Didymocarpoideae</taxon>
        <taxon>Trichosporeae</taxon>
        <taxon>Loxocarpinae</taxon>
        <taxon>Dorcoceras</taxon>
    </lineage>
</organism>
<evidence type="ECO:0000313" key="4">
    <source>
        <dbReference type="Proteomes" id="UP000250235"/>
    </source>
</evidence>
<accession>A0A2Z7AZU1</accession>
<keyword evidence="2" id="KW-0812">Transmembrane</keyword>
<sequence>MQNPWKAVGKLDSTASTMYFCLLDKIVILGMFSVLVSRRLRSSERNHIQFSSLSSSTTPNAKGKSIPSPSKPVAKSIVPRYLFFKTVLSSPIRGRHALTNPYIDAWYEIKRRKKLLSTGLVQIEVILPGFVSLILLQYCGNMR</sequence>
<keyword evidence="4" id="KW-1185">Reference proteome</keyword>
<evidence type="ECO:0000256" key="1">
    <source>
        <dbReference type="SAM" id="MobiDB-lite"/>
    </source>
</evidence>
<reference evidence="3 4" key="1">
    <citation type="journal article" date="2015" name="Proc. Natl. Acad. Sci. U.S.A.">
        <title>The resurrection genome of Boea hygrometrica: A blueprint for survival of dehydration.</title>
        <authorList>
            <person name="Xiao L."/>
            <person name="Yang G."/>
            <person name="Zhang L."/>
            <person name="Yang X."/>
            <person name="Zhao S."/>
            <person name="Ji Z."/>
            <person name="Zhou Q."/>
            <person name="Hu M."/>
            <person name="Wang Y."/>
            <person name="Chen M."/>
            <person name="Xu Y."/>
            <person name="Jin H."/>
            <person name="Xiao X."/>
            <person name="Hu G."/>
            <person name="Bao F."/>
            <person name="Hu Y."/>
            <person name="Wan P."/>
            <person name="Li L."/>
            <person name="Deng X."/>
            <person name="Kuang T."/>
            <person name="Xiang C."/>
            <person name="Zhu J.K."/>
            <person name="Oliver M.J."/>
            <person name="He Y."/>
        </authorList>
    </citation>
    <scope>NUCLEOTIDE SEQUENCE [LARGE SCALE GENOMIC DNA]</scope>
    <source>
        <strain evidence="4">cv. XS01</strain>
    </source>
</reference>
<protein>
    <submittedName>
        <fullName evidence="3">Uncharacterized protein</fullName>
    </submittedName>
</protein>
<keyword evidence="2" id="KW-1133">Transmembrane helix</keyword>
<dbReference type="EMBL" id="KV012513">
    <property type="protein sequence ID" value="KZV24787.1"/>
    <property type="molecule type" value="Genomic_DNA"/>
</dbReference>
<proteinExistence type="predicted"/>
<feature type="compositionally biased region" description="Polar residues" evidence="1">
    <location>
        <begin position="51"/>
        <end position="60"/>
    </location>
</feature>
<dbReference type="AlphaFoldDB" id="A0A2Z7AZU1"/>
<name>A0A2Z7AZU1_9LAMI</name>
<feature type="region of interest" description="Disordered" evidence="1">
    <location>
        <begin position="51"/>
        <end position="71"/>
    </location>
</feature>